<evidence type="ECO:0000313" key="8">
    <source>
        <dbReference type="Proteomes" id="UP000824214"/>
    </source>
</evidence>
<evidence type="ECO:0000256" key="3">
    <source>
        <dbReference type="ARBA" id="ARBA00023152"/>
    </source>
</evidence>
<dbReference type="InterPro" id="IPR005952">
    <property type="entry name" value="Phosphogly_mut1"/>
</dbReference>
<organism evidence="7 8">
    <name type="scientific">Candidatus Acutalibacter ornithocaccae</name>
    <dbReference type="NCBI Taxonomy" id="2838416"/>
    <lineage>
        <taxon>Bacteria</taxon>
        <taxon>Bacillati</taxon>
        <taxon>Bacillota</taxon>
        <taxon>Clostridia</taxon>
        <taxon>Eubacteriales</taxon>
        <taxon>Acutalibacteraceae</taxon>
        <taxon>Acutalibacter</taxon>
    </lineage>
</organism>
<dbReference type="CDD" id="cd07067">
    <property type="entry name" value="HP_PGM_like"/>
    <property type="match status" value="1"/>
</dbReference>
<feature type="binding site" evidence="6">
    <location>
        <begin position="81"/>
        <end position="84"/>
    </location>
    <ligand>
        <name>substrate</name>
    </ligand>
</feature>
<protein>
    <recommendedName>
        <fullName evidence="2">phosphoglycerate mutase (2,3-diphosphoglycerate-dependent)</fullName>
        <ecNumber evidence="2">5.4.2.11</ecNumber>
    </recommendedName>
</protein>
<evidence type="ECO:0000256" key="4">
    <source>
        <dbReference type="ARBA" id="ARBA00023235"/>
    </source>
</evidence>
<feature type="active site" description="Proton donor/acceptor" evidence="5">
    <location>
        <position position="81"/>
    </location>
</feature>
<dbReference type="Pfam" id="PF00300">
    <property type="entry name" value="His_Phos_1"/>
    <property type="match status" value="1"/>
</dbReference>
<dbReference type="InterPro" id="IPR013078">
    <property type="entry name" value="His_Pase_superF_clade-1"/>
</dbReference>
<keyword evidence="3" id="KW-0324">Glycolysis</keyword>
<evidence type="ECO:0000256" key="5">
    <source>
        <dbReference type="PIRSR" id="PIRSR613078-1"/>
    </source>
</evidence>
<dbReference type="SUPFAM" id="SSF53254">
    <property type="entry name" value="Phosphoglycerate mutase-like"/>
    <property type="match status" value="1"/>
</dbReference>
<dbReference type="InterPro" id="IPR029033">
    <property type="entry name" value="His_PPase_superfam"/>
</dbReference>
<feature type="binding site" evidence="6">
    <location>
        <begin position="7"/>
        <end position="14"/>
    </location>
    <ligand>
        <name>substrate</name>
    </ligand>
</feature>
<feature type="non-terminal residue" evidence="7">
    <location>
        <position position="165"/>
    </location>
</feature>
<evidence type="ECO:0000256" key="1">
    <source>
        <dbReference type="ARBA" id="ARBA00006717"/>
    </source>
</evidence>
<dbReference type="GO" id="GO:0006096">
    <property type="term" value="P:glycolytic process"/>
    <property type="evidence" value="ECO:0007669"/>
    <property type="project" value="UniProtKB-KW"/>
</dbReference>
<dbReference type="SMART" id="SM00855">
    <property type="entry name" value="PGAM"/>
    <property type="match status" value="1"/>
</dbReference>
<dbReference type="Proteomes" id="UP000824214">
    <property type="component" value="Unassembled WGS sequence"/>
</dbReference>
<dbReference type="GO" id="GO:0004619">
    <property type="term" value="F:phosphoglycerate mutase activity"/>
    <property type="evidence" value="ECO:0007669"/>
    <property type="project" value="UniProtKB-EC"/>
</dbReference>
<dbReference type="EC" id="5.4.2.11" evidence="2"/>
<accession>A0A9D2LXE4</accession>
<reference evidence="7" key="2">
    <citation type="submission" date="2021-04" db="EMBL/GenBank/DDBJ databases">
        <authorList>
            <person name="Gilroy R."/>
        </authorList>
    </citation>
    <scope>NUCLEOTIDE SEQUENCE</scope>
    <source>
        <strain evidence="7">ChiBcolR8-3208</strain>
    </source>
</reference>
<feature type="active site" description="Tele-phosphohistidine intermediate" evidence="5">
    <location>
        <position position="8"/>
    </location>
</feature>
<keyword evidence="4" id="KW-0413">Isomerase</keyword>
<dbReference type="EMBL" id="DWXZ01000047">
    <property type="protein sequence ID" value="HJB36969.1"/>
    <property type="molecule type" value="Genomic_DNA"/>
</dbReference>
<evidence type="ECO:0000256" key="2">
    <source>
        <dbReference type="ARBA" id="ARBA00012028"/>
    </source>
</evidence>
<feature type="binding site" evidence="6">
    <location>
        <position position="57"/>
    </location>
    <ligand>
        <name>substrate</name>
    </ligand>
</feature>
<proteinExistence type="inferred from homology"/>
<comment type="caution">
    <text evidence="7">The sequence shown here is derived from an EMBL/GenBank/DDBJ whole genome shotgun (WGS) entry which is preliminary data.</text>
</comment>
<dbReference type="InterPro" id="IPR001345">
    <property type="entry name" value="PG/BPGM_mutase_AS"/>
</dbReference>
<gene>
    <name evidence="7" type="ORF">H9942_02740</name>
</gene>
<name>A0A9D2LXE4_9FIRM</name>
<dbReference type="PIRSF" id="PIRSF000709">
    <property type="entry name" value="6PFK_2-Ptase"/>
    <property type="match status" value="1"/>
</dbReference>
<dbReference type="PROSITE" id="PS00175">
    <property type="entry name" value="PG_MUTASE"/>
    <property type="match status" value="1"/>
</dbReference>
<dbReference type="Gene3D" id="3.40.50.1240">
    <property type="entry name" value="Phosphoglycerate mutase-like"/>
    <property type="match status" value="1"/>
</dbReference>
<reference evidence="7" key="1">
    <citation type="journal article" date="2021" name="PeerJ">
        <title>Extensive microbial diversity within the chicken gut microbiome revealed by metagenomics and culture.</title>
        <authorList>
            <person name="Gilroy R."/>
            <person name="Ravi A."/>
            <person name="Getino M."/>
            <person name="Pursley I."/>
            <person name="Horton D.L."/>
            <person name="Alikhan N.F."/>
            <person name="Baker D."/>
            <person name="Gharbi K."/>
            <person name="Hall N."/>
            <person name="Watson M."/>
            <person name="Adriaenssens E.M."/>
            <person name="Foster-Nyarko E."/>
            <person name="Jarju S."/>
            <person name="Secka A."/>
            <person name="Antonio M."/>
            <person name="Oren A."/>
            <person name="Chaudhuri R.R."/>
            <person name="La Ragione R."/>
            <person name="Hildebrand F."/>
            <person name="Pallen M.J."/>
        </authorList>
    </citation>
    <scope>NUCLEOTIDE SEQUENCE</scope>
    <source>
        <strain evidence="7">ChiBcolR8-3208</strain>
    </source>
</reference>
<sequence length="165" mass="18796">MKLYVTRHGQTAWNRENIVCGVTDLPLDETGMEQARETARKLKDTPIDRVIVSPLLRARQTAALICEGRDLPVMIDPRIKEQNYGVYEGASRFDEGFLNNKKSFAIHYPGGESQMSTAARVYAFLEDIAQKYPEESVLLVCHGGICRIIESYFHDMTNEAFFQFN</sequence>
<dbReference type="PANTHER" id="PTHR11931">
    <property type="entry name" value="PHOSPHOGLYCERATE MUTASE"/>
    <property type="match status" value="1"/>
</dbReference>
<evidence type="ECO:0000313" key="7">
    <source>
        <dbReference type="EMBL" id="HJB36969.1"/>
    </source>
</evidence>
<evidence type="ECO:0000256" key="6">
    <source>
        <dbReference type="PIRSR" id="PIRSR613078-2"/>
    </source>
</evidence>
<comment type="similarity">
    <text evidence="1">Belongs to the phosphoglycerate mutase family. BPG-dependent PGAM subfamily.</text>
</comment>
<dbReference type="AlphaFoldDB" id="A0A9D2LXE4"/>